<organism evidence="1 2">
    <name type="scientific">Pleurodeles waltl</name>
    <name type="common">Iberian ribbed newt</name>
    <dbReference type="NCBI Taxonomy" id="8319"/>
    <lineage>
        <taxon>Eukaryota</taxon>
        <taxon>Metazoa</taxon>
        <taxon>Chordata</taxon>
        <taxon>Craniata</taxon>
        <taxon>Vertebrata</taxon>
        <taxon>Euteleostomi</taxon>
        <taxon>Amphibia</taxon>
        <taxon>Batrachia</taxon>
        <taxon>Caudata</taxon>
        <taxon>Salamandroidea</taxon>
        <taxon>Salamandridae</taxon>
        <taxon>Pleurodelinae</taxon>
        <taxon>Pleurodeles</taxon>
    </lineage>
</organism>
<dbReference type="AlphaFoldDB" id="A0AAV7RVR2"/>
<keyword evidence="2" id="KW-1185">Reference proteome</keyword>
<dbReference type="EMBL" id="JANPWB010000009">
    <property type="protein sequence ID" value="KAJ1156586.1"/>
    <property type="molecule type" value="Genomic_DNA"/>
</dbReference>
<sequence>MAVTSGGTPWPLSLSSLASLSPGALLRHLYAAAAELGVAEERWGQGDGSSAGPKAKSSQQEEKMRWLLFCHQLLPLLRPLACCRVWFCVQIPGLELFDQLETGIRAD</sequence>
<evidence type="ECO:0000313" key="2">
    <source>
        <dbReference type="Proteomes" id="UP001066276"/>
    </source>
</evidence>
<name>A0AAV7RVR2_PLEWA</name>
<evidence type="ECO:0000313" key="1">
    <source>
        <dbReference type="EMBL" id="KAJ1156586.1"/>
    </source>
</evidence>
<gene>
    <name evidence="1" type="ORF">NDU88_009304</name>
</gene>
<reference evidence="1" key="1">
    <citation type="journal article" date="2022" name="bioRxiv">
        <title>Sequencing and chromosome-scale assembly of the giantPleurodeles waltlgenome.</title>
        <authorList>
            <person name="Brown T."/>
            <person name="Elewa A."/>
            <person name="Iarovenko S."/>
            <person name="Subramanian E."/>
            <person name="Araus A.J."/>
            <person name="Petzold A."/>
            <person name="Susuki M."/>
            <person name="Suzuki K.-i.T."/>
            <person name="Hayashi T."/>
            <person name="Toyoda A."/>
            <person name="Oliveira C."/>
            <person name="Osipova E."/>
            <person name="Leigh N.D."/>
            <person name="Simon A."/>
            <person name="Yun M.H."/>
        </authorList>
    </citation>
    <scope>NUCLEOTIDE SEQUENCE</scope>
    <source>
        <strain evidence="1">20211129_DDA</strain>
        <tissue evidence="1">Liver</tissue>
    </source>
</reference>
<dbReference type="Proteomes" id="UP001066276">
    <property type="component" value="Chromosome 5"/>
</dbReference>
<comment type="caution">
    <text evidence="1">The sequence shown here is derived from an EMBL/GenBank/DDBJ whole genome shotgun (WGS) entry which is preliminary data.</text>
</comment>
<protein>
    <submittedName>
        <fullName evidence="1">Uncharacterized protein</fullName>
    </submittedName>
</protein>
<proteinExistence type="predicted"/>
<accession>A0AAV7RVR2</accession>